<dbReference type="AlphaFoldDB" id="A0A7I7WZ74"/>
<dbReference type="KEGG" id="mhib:MHIB_12440"/>
<dbReference type="RefSeq" id="WP_085133661.1">
    <property type="nucleotide sequence ID" value="NZ_AP022609.1"/>
</dbReference>
<evidence type="ECO:0000313" key="6">
    <source>
        <dbReference type="EMBL" id="BBZ22826.1"/>
    </source>
</evidence>
<organism evidence="6 7">
    <name type="scientific">Mycolicibacter hiberniae</name>
    <dbReference type="NCBI Taxonomy" id="29314"/>
    <lineage>
        <taxon>Bacteria</taxon>
        <taxon>Bacillati</taxon>
        <taxon>Actinomycetota</taxon>
        <taxon>Actinomycetes</taxon>
        <taxon>Mycobacteriales</taxon>
        <taxon>Mycobacteriaceae</taxon>
        <taxon>Mycolicibacter</taxon>
    </lineage>
</organism>
<evidence type="ECO:0000256" key="2">
    <source>
        <dbReference type="ARBA" id="ARBA00022670"/>
    </source>
</evidence>
<dbReference type="GO" id="GO:0006508">
    <property type="term" value="P:proteolysis"/>
    <property type="evidence" value="ECO:0007669"/>
    <property type="project" value="UniProtKB-KW"/>
</dbReference>
<sequence length="598" mass="64213">MYETRQHRRAASVLVVDNSRYLHPAMRGLFMHHKQVSLSIKCVDDDAGTFTGLASVFDNLDLHGDIVRRGAFSKSLAAAQPIPLLWMHKSDDPRNWVGDVISAVETAEGLQIVGKFDMSTEHGQASYRNVKGRRIAGLSIGYAIRSAVKTAEGNELRDLELVEISIVARGANPAALVTAVKSVGDDVTEHLRTAVARARVAARAKDNTMHDNTSDVTERHLKGRDEQLVLAKTIVETATELERDLTGDEADQVQKHLDEAQRIEQTVAAHRKSASLLAQLDSMAASTTTYRDGEPINSSNPGAPGEGQRVVFGKKMAQALADKILPVGGAKALAPSGAATVGQEFEPSPIALGKPANSLVSVLPIKQHSTPEFSYLQANQRQNNASVVAEGATKPESVHSLVRVEDSLKIIAHLSQGIPRYWLIDNPSVKDWLSTELTFGLETALEAVALAIINATSGAQTCAYSVSVLQTLRKSLTKLELTGYEAGFLLLHPTDWESVELALSSTAAVEHLSLPYDPASRRLFGVPVVTSVAQAVGVSHAIAKDSCALDLDTYGVSLQYSETSGTDFATNTVRARCEMRASASIYSPLGVVIADLTT</sequence>
<dbReference type="Pfam" id="PF05065">
    <property type="entry name" value="Phage_capsid"/>
    <property type="match status" value="1"/>
</dbReference>
<name>A0A7I7WZ74_9MYCO</name>
<dbReference type="OrthoDB" id="8444243at2"/>
<evidence type="ECO:0000256" key="1">
    <source>
        <dbReference type="ARBA" id="ARBA00022612"/>
    </source>
</evidence>
<dbReference type="Pfam" id="PF04586">
    <property type="entry name" value="Peptidase_S78"/>
    <property type="match status" value="1"/>
</dbReference>
<evidence type="ECO:0000256" key="3">
    <source>
        <dbReference type="ARBA" id="ARBA00022801"/>
    </source>
</evidence>
<dbReference type="NCBIfam" id="TIGR01543">
    <property type="entry name" value="proheadase_HK97"/>
    <property type="match status" value="1"/>
</dbReference>
<evidence type="ECO:0000259" key="5">
    <source>
        <dbReference type="Pfam" id="PF05065"/>
    </source>
</evidence>
<accession>A0A7I7WZ74</accession>
<dbReference type="Gene3D" id="3.30.2400.10">
    <property type="entry name" value="Major capsid protein gp5"/>
    <property type="match status" value="1"/>
</dbReference>
<reference evidence="6 7" key="1">
    <citation type="journal article" date="2019" name="Emerg. Microbes Infect.">
        <title>Comprehensive subspecies identification of 175 nontuberculous mycobacteria species based on 7547 genomic profiles.</title>
        <authorList>
            <person name="Matsumoto Y."/>
            <person name="Kinjo T."/>
            <person name="Motooka D."/>
            <person name="Nabeya D."/>
            <person name="Jung N."/>
            <person name="Uechi K."/>
            <person name="Horii T."/>
            <person name="Iida T."/>
            <person name="Fujita J."/>
            <person name="Nakamura S."/>
        </authorList>
    </citation>
    <scope>NUCLEOTIDE SEQUENCE [LARGE SCALE GENOMIC DNA]</scope>
    <source>
        <strain evidence="6 7">JCM 13571</strain>
    </source>
</reference>
<protein>
    <submittedName>
        <fullName evidence="6">Uncharacterized protein</fullName>
    </submittedName>
</protein>
<dbReference type="InterPro" id="IPR006433">
    <property type="entry name" value="Prohead_protease"/>
</dbReference>
<evidence type="ECO:0000313" key="7">
    <source>
        <dbReference type="Proteomes" id="UP000467260"/>
    </source>
</evidence>
<proteinExistence type="predicted"/>
<dbReference type="SUPFAM" id="SSF50789">
    <property type="entry name" value="Herpes virus serine proteinase, assemblin"/>
    <property type="match status" value="1"/>
</dbReference>
<dbReference type="EMBL" id="AP022609">
    <property type="protein sequence ID" value="BBZ22826.1"/>
    <property type="molecule type" value="Genomic_DNA"/>
</dbReference>
<keyword evidence="1" id="KW-1188">Viral release from host cell</keyword>
<keyword evidence="3" id="KW-0378">Hydrolase</keyword>
<dbReference type="GO" id="GO:0008233">
    <property type="term" value="F:peptidase activity"/>
    <property type="evidence" value="ECO:0007669"/>
    <property type="project" value="UniProtKB-KW"/>
</dbReference>
<dbReference type="Proteomes" id="UP000467260">
    <property type="component" value="Chromosome"/>
</dbReference>
<dbReference type="SUPFAM" id="SSF56563">
    <property type="entry name" value="Major capsid protein gp5"/>
    <property type="match status" value="1"/>
</dbReference>
<feature type="domain" description="Phage capsid-like C-terminal" evidence="5">
    <location>
        <begin position="337"/>
        <end position="593"/>
    </location>
</feature>
<keyword evidence="2" id="KW-0645">Protease</keyword>
<evidence type="ECO:0000259" key="4">
    <source>
        <dbReference type="Pfam" id="PF04586"/>
    </source>
</evidence>
<keyword evidence="7" id="KW-1185">Reference proteome</keyword>
<gene>
    <name evidence="6" type="ORF">MHIB_12440</name>
</gene>
<dbReference type="InterPro" id="IPR054612">
    <property type="entry name" value="Phage_capsid-like_C"/>
</dbReference>
<dbReference type="Gene3D" id="3.30.2320.10">
    <property type="entry name" value="hypothetical protein PF0899 domain"/>
    <property type="match status" value="1"/>
</dbReference>
<feature type="domain" description="Prohead serine protease" evidence="4">
    <location>
        <begin position="40"/>
        <end position="182"/>
    </location>
</feature>
<dbReference type="InterPro" id="IPR054613">
    <property type="entry name" value="Peptidase_S78_dom"/>
</dbReference>